<dbReference type="AlphaFoldDB" id="A0A397IU83"/>
<name>A0A397IU83_9GLOM</name>
<sequence length="68" mass="7666">MSTKTQGLTLARMFLDKNMSPLANTKNVTPINIAISTFLLAWCDKHLSNEEKFFGMAWHVEICGFTNS</sequence>
<organism evidence="1 2">
    <name type="scientific">Diversispora epigaea</name>
    <dbReference type="NCBI Taxonomy" id="1348612"/>
    <lineage>
        <taxon>Eukaryota</taxon>
        <taxon>Fungi</taxon>
        <taxon>Fungi incertae sedis</taxon>
        <taxon>Mucoromycota</taxon>
        <taxon>Glomeromycotina</taxon>
        <taxon>Glomeromycetes</taxon>
        <taxon>Diversisporales</taxon>
        <taxon>Diversisporaceae</taxon>
        <taxon>Diversispora</taxon>
    </lineage>
</organism>
<gene>
    <name evidence="1" type="ORF">Glove_166g257</name>
</gene>
<evidence type="ECO:0000313" key="2">
    <source>
        <dbReference type="Proteomes" id="UP000266861"/>
    </source>
</evidence>
<dbReference type="Proteomes" id="UP000266861">
    <property type="component" value="Unassembled WGS sequence"/>
</dbReference>
<protein>
    <submittedName>
        <fullName evidence="1">Uncharacterized protein</fullName>
    </submittedName>
</protein>
<comment type="caution">
    <text evidence="1">The sequence shown here is derived from an EMBL/GenBank/DDBJ whole genome shotgun (WGS) entry which is preliminary data.</text>
</comment>
<accession>A0A397IU83</accession>
<keyword evidence="2" id="KW-1185">Reference proteome</keyword>
<proteinExistence type="predicted"/>
<reference evidence="1 2" key="1">
    <citation type="submission" date="2018-08" db="EMBL/GenBank/DDBJ databases">
        <title>Genome and evolution of the arbuscular mycorrhizal fungus Diversispora epigaea (formerly Glomus versiforme) and its bacterial endosymbionts.</title>
        <authorList>
            <person name="Sun X."/>
            <person name="Fei Z."/>
            <person name="Harrison M."/>
        </authorList>
    </citation>
    <scope>NUCLEOTIDE SEQUENCE [LARGE SCALE GENOMIC DNA]</scope>
    <source>
        <strain evidence="1 2">IT104</strain>
    </source>
</reference>
<dbReference type="EMBL" id="PQFF01000156">
    <property type="protein sequence ID" value="RHZ78282.1"/>
    <property type="molecule type" value="Genomic_DNA"/>
</dbReference>
<evidence type="ECO:0000313" key="1">
    <source>
        <dbReference type="EMBL" id="RHZ78282.1"/>
    </source>
</evidence>